<dbReference type="InterPro" id="IPR050345">
    <property type="entry name" value="Aliph_Amidase/BUP"/>
</dbReference>
<evidence type="ECO:0000256" key="1">
    <source>
        <dbReference type="ARBA" id="ARBA00022801"/>
    </source>
</evidence>
<dbReference type="EMBL" id="HM193369">
    <property type="protein sequence ID" value="AEE65487.1"/>
    <property type="molecule type" value="Genomic_DNA"/>
</dbReference>
<dbReference type="SUPFAM" id="SSF56317">
    <property type="entry name" value="Carbon-nitrogen hydrolase"/>
    <property type="match status" value="1"/>
</dbReference>
<dbReference type="PANTHER" id="PTHR43674">
    <property type="entry name" value="NITRILASE C965.09-RELATED"/>
    <property type="match status" value="1"/>
</dbReference>
<evidence type="ECO:0000313" key="3">
    <source>
        <dbReference type="EMBL" id="AEE65487.1"/>
    </source>
</evidence>
<sequence length="279" mass="29080">MTTTSGTTGGEPTDGSGTTLRVTVCELTAAGPGEPAWTALAAGLRDTRTELLVLPEMPWAPWLAAAPAFDPGAWRSALAAHDEGVRSLPALGVPAVVSSRPVERAGRRRNEAFLWTERDGYRPLHLKSRLPAEDGFWEQVWFDPGPEPAATGAGHGPAVVAAAICSELWHFERARTAGRAGVNLLVTPRATSAGWTERWLLAGRAAALSGGAFSVSANRAAGDGVESGFGGCGWIIDPDGEVLGRTSAAEPLVTREIDLGAAERARATYPRNLVGPGTG</sequence>
<dbReference type="AlphaFoldDB" id="F6K0Y5"/>
<keyword evidence="1 3" id="KW-0378">Hydrolase</keyword>
<dbReference type="Pfam" id="PF00795">
    <property type="entry name" value="CN_hydrolase"/>
    <property type="match status" value="1"/>
</dbReference>
<reference evidence="3" key="1">
    <citation type="submission" date="2010-05" db="EMBL/GenBank/DDBJ databases">
        <title>Fluostatin gene cluster.</title>
        <authorList>
            <person name="Feng Z."/>
            <person name="Brady S.F."/>
        </authorList>
    </citation>
    <scope>NUCLEOTIDE SEQUENCE</scope>
</reference>
<feature type="domain" description="CN hydrolase" evidence="2">
    <location>
        <begin position="13"/>
        <end position="259"/>
    </location>
</feature>
<dbReference type="InterPro" id="IPR003010">
    <property type="entry name" value="C-N_Hydrolase"/>
</dbReference>
<dbReference type="PANTHER" id="PTHR43674:SF2">
    <property type="entry name" value="BETA-UREIDOPROPIONASE"/>
    <property type="match status" value="1"/>
</dbReference>
<evidence type="ECO:0000259" key="2">
    <source>
        <dbReference type="PROSITE" id="PS50263"/>
    </source>
</evidence>
<name>F6K0Y5_9BACT</name>
<accession>F6K0Y5</accession>
<dbReference type="InterPro" id="IPR036526">
    <property type="entry name" value="C-N_Hydrolase_sf"/>
</dbReference>
<dbReference type="Gene3D" id="3.60.110.10">
    <property type="entry name" value="Carbon-nitrogen hydrolase"/>
    <property type="match status" value="1"/>
</dbReference>
<dbReference type="CDD" id="cd07197">
    <property type="entry name" value="nitrilase"/>
    <property type="match status" value="1"/>
</dbReference>
<protein>
    <submittedName>
        <fullName evidence="3">Amidohydrolase-like protein</fullName>
    </submittedName>
</protein>
<organism evidence="3">
    <name type="scientific">uncultured bacterium BAC AB649/1850</name>
    <dbReference type="NCBI Taxonomy" id="1037453"/>
    <lineage>
        <taxon>Bacteria</taxon>
        <taxon>environmental samples</taxon>
    </lineage>
</organism>
<dbReference type="PROSITE" id="PS50263">
    <property type="entry name" value="CN_HYDROLASE"/>
    <property type="match status" value="1"/>
</dbReference>
<proteinExistence type="predicted"/>
<dbReference type="GO" id="GO:0016811">
    <property type="term" value="F:hydrolase activity, acting on carbon-nitrogen (but not peptide) bonds, in linear amides"/>
    <property type="evidence" value="ECO:0007669"/>
    <property type="project" value="TreeGrafter"/>
</dbReference>